<evidence type="ECO:0000256" key="12">
    <source>
        <dbReference type="RuleBase" id="RU364006"/>
    </source>
</evidence>
<dbReference type="PROSITE" id="PS51747">
    <property type="entry name" value="CYT_DCMP_DEAMINASES_2"/>
    <property type="match status" value="1"/>
</dbReference>
<evidence type="ECO:0000313" key="14">
    <source>
        <dbReference type="EMBL" id="MFC3193463.1"/>
    </source>
</evidence>
<comment type="cofactor">
    <cofactor evidence="1 12">
        <name>Zn(2+)</name>
        <dbReference type="ChEBI" id="CHEBI:29105"/>
    </cofactor>
</comment>
<dbReference type="PANTHER" id="PTHR11644:SF2">
    <property type="entry name" value="CYTIDINE DEAMINASE"/>
    <property type="match status" value="1"/>
</dbReference>
<dbReference type="InterPro" id="IPR016193">
    <property type="entry name" value="Cytidine_deaminase-like"/>
</dbReference>
<comment type="caution">
    <text evidence="14">The sequence shown here is derived from an EMBL/GenBank/DDBJ whole genome shotgun (WGS) entry which is preliminary data.</text>
</comment>
<name>A0ABV7JB72_9GAMM</name>
<keyword evidence="8 12" id="KW-0862">Zinc</keyword>
<dbReference type="InterPro" id="IPR006262">
    <property type="entry name" value="Cyt_deam_tetra"/>
</dbReference>
<dbReference type="PANTHER" id="PTHR11644">
    <property type="entry name" value="CYTIDINE DEAMINASE"/>
    <property type="match status" value="1"/>
</dbReference>
<dbReference type="NCBIfam" id="TIGR01354">
    <property type="entry name" value="cyt_deam_tetra"/>
    <property type="match status" value="1"/>
</dbReference>
<evidence type="ECO:0000256" key="9">
    <source>
        <dbReference type="ARBA" id="ARBA00032005"/>
    </source>
</evidence>
<evidence type="ECO:0000313" key="15">
    <source>
        <dbReference type="Proteomes" id="UP001595533"/>
    </source>
</evidence>
<dbReference type="EC" id="3.5.4.5" evidence="4 12"/>
<dbReference type="GO" id="GO:0004126">
    <property type="term" value="F:cytidine deaminase activity"/>
    <property type="evidence" value="ECO:0007669"/>
    <property type="project" value="UniProtKB-EC"/>
</dbReference>
<evidence type="ECO:0000256" key="8">
    <source>
        <dbReference type="ARBA" id="ARBA00022833"/>
    </source>
</evidence>
<evidence type="ECO:0000256" key="5">
    <source>
        <dbReference type="ARBA" id="ARBA00018266"/>
    </source>
</evidence>
<evidence type="ECO:0000256" key="7">
    <source>
        <dbReference type="ARBA" id="ARBA00022801"/>
    </source>
</evidence>
<dbReference type="InterPro" id="IPR002125">
    <property type="entry name" value="CMP_dCMP_dom"/>
</dbReference>
<dbReference type="RefSeq" id="WP_077410244.1">
    <property type="nucleotide sequence ID" value="NZ_JBHRTS010000002.1"/>
</dbReference>
<feature type="domain" description="CMP/dCMP-type deaminase" evidence="13">
    <location>
        <begin position="4"/>
        <end position="133"/>
    </location>
</feature>
<comment type="catalytic activity">
    <reaction evidence="11 12">
        <text>cytidine + H2O + H(+) = uridine + NH4(+)</text>
        <dbReference type="Rhea" id="RHEA:16069"/>
        <dbReference type="ChEBI" id="CHEBI:15377"/>
        <dbReference type="ChEBI" id="CHEBI:15378"/>
        <dbReference type="ChEBI" id="CHEBI:16704"/>
        <dbReference type="ChEBI" id="CHEBI:17562"/>
        <dbReference type="ChEBI" id="CHEBI:28938"/>
        <dbReference type="EC" id="3.5.4.5"/>
    </reaction>
</comment>
<dbReference type="Gene3D" id="3.40.140.10">
    <property type="entry name" value="Cytidine Deaminase, domain 2"/>
    <property type="match status" value="1"/>
</dbReference>
<evidence type="ECO:0000256" key="11">
    <source>
        <dbReference type="ARBA" id="ARBA00049558"/>
    </source>
</evidence>
<gene>
    <name evidence="14" type="ORF">ACFODZ_04300</name>
</gene>
<dbReference type="NCBIfam" id="NF004064">
    <property type="entry name" value="PRK05578.1"/>
    <property type="match status" value="1"/>
</dbReference>
<comment type="similarity">
    <text evidence="3 12">Belongs to the cytidine and deoxycytidylate deaminase family.</text>
</comment>
<organism evidence="14 15">
    <name type="scientific">Marinicella sediminis</name>
    <dbReference type="NCBI Taxonomy" id="1792834"/>
    <lineage>
        <taxon>Bacteria</taxon>
        <taxon>Pseudomonadati</taxon>
        <taxon>Pseudomonadota</taxon>
        <taxon>Gammaproteobacteria</taxon>
        <taxon>Lysobacterales</taxon>
        <taxon>Marinicellaceae</taxon>
        <taxon>Marinicella</taxon>
    </lineage>
</organism>
<evidence type="ECO:0000259" key="13">
    <source>
        <dbReference type="PROSITE" id="PS51747"/>
    </source>
</evidence>
<keyword evidence="7 12" id="KW-0378">Hydrolase</keyword>
<evidence type="ECO:0000256" key="4">
    <source>
        <dbReference type="ARBA" id="ARBA00012783"/>
    </source>
</evidence>
<proteinExistence type="inferred from homology"/>
<dbReference type="PROSITE" id="PS00903">
    <property type="entry name" value="CYT_DCMP_DEAMINASES_1"/>
    <property type="match status" value="1"/>
</dbReference>
<comment type="catalytic activity">
    <reaction evidence="10 12">
        <text>2'-deoxycytidine + H2O + H(+) = 2'-deoxyuridine + NH4(+)</text>
        <dbReference type="Rhea" id="RHEA:13433"/>
        <dbReference type="ChEBI" id="CHEBI:15377"/>
        <dbReference type="ChEBI" id="CHEBI:15378"/>
        <dbReference type="ChEBI" id="CHEBI:15698"/>
        <dbReference type="ChEBI" id="CHEBI:16450"/>
        <dbReference type="ChEBI" id="CHEBI:28938"/>
        <dbReference type="EC" id="3.5.4.5"/>
    </reaction>
</comment>
<accession>A0ABV7JB72</accession>
<dbReference type="SUPFAM" id="SSF53927">
    <property type="entry name" value="Cytidine deaminase-like"/>
    <property type="match status" value="1"/>
</dbReference>
<dbReference type="InterPro" id="IPR016192">
    <property type="entry name" value="APOBEC/CMP_deaminase_Zn-bd"/>
</dbReference>
<evidence type="ECO:0000256" key="10">
    <source>
        <dbReference type="ARBA" id="ARBA00049252"/>
    </source>
</evidence>
<protein>
    <recommendedName>
        <fullName evidence="5 12">Cytidine deaminase</fullName>
        <ecNumber evidence="4 12">3.5.4.5</ecNumber>
    </recommendedName>
    <alternativeName>
        <fullName evidence="9 12">Cytidine aminohydrolase</fullName>
    </alternativeName>
</protein>
<evidence type="ECO:0000256" key="3">
    <source>
        <dbReference type="ARBA" id="ARBA00006576"/>
    </source>
</evidence>
<evidence type="ECO:0000256" key="1">
    <source>
        <dbReference type="ARBA" id="ARBA00001947"/>
    </source>
</evidence>
<evidence type="ECO:0000256" key="2">
    <source>
        <dbReference type="ARBA" id="ARBA00003949"/>
    </source>
</evidence>
<dbReference type="CDD" id="cd01283">
    <property type="entry name" value="cytidine_deaminase"/>
    <property type="match status" value="1"/>
</dbReference>
<comment type="function">
    <text evidence="2 12">This enzyme scavenges exogenous and endogenous cytidine and 2'-deoxycytidine for UMP synthesis.</text>
</comment>
<keyword evidence="15" id="KW-1185">Reference proteome</keyword>
<dbReference type="EMBL" id="JBHRTS010000002">
    <property type="protein sequence ID" value="MFC3193463.1"/>
    <property type="molecule type" value="Genomic_DNA"/>
</dbReference>
<reference evidence="15" key="1">
    <citation type="journal article" date="2019" name="Int. J. Syst. Evol. Microbiol.">
        <title>The Global Catalogue of Microorganisms (GCM) 10K type strain sequencing project: providing services to taxonomists for standard genome sequencing and annotation.</title>
        <authorList>
            <consortium name="The Broad Institute Genomics Platform"/>
            <consortium name="The Broad Institute Genome Sequencing Center for Infectious Disease"/>
            <person name="Wu L."/>
            <person name="Ma J."/>
        </authorList>
    </citation>
    <scope>NUCLEOTIDE SEQUENCE [LARGE SCALE GENOMIC DNA]</scope>
    <source>
        <strain evidence="15">KCTC 42953</strain>
    </source>
</reference>
<dbReference type="Pfam" id="PF00383">
    <property type="entry name" value="dCMP_cyt_deam_1"/>
    <property type="match status" value="1"/>
</dbReference>
<keyword evidence="6 12" id="KW-0479">Metal-binding</keyword>
<dbReference type="Proteomes" id="UP001595533">
    <property type="component" value="Unassembled WGS sequence"/>
</dbReference>
<sequence length="137" mass="14769">MKPSITAQLYQAAKQAQDKAYAPYSHFRVGAAILDNNQQITAGCNVENAAYPIGCCAEQAAVAHMIMSGGQAIDHILIVGGDGQPCPPCGACRQIIFEHGHMETMVYLEQPDNQGNFTARPIKELLPDAFDHSQLAK</sequence>
<evidence type="ECO:0000256" key="6">
    <source>
        <dbReference type="ARBA" id="ARBA00022723"/>
    </source>
</evidence>
<dbReference type="InterPro" id="IPR050202">
    <property type="entry name" value="Cyt/Deoxycyt_deaminase"/>
</dbReference>